<dbReference type="Proteomes" id="UP000037069">
    <property type="component" value="Unassembled WGS sequence"/>
</dbReference>
<protein>
    <submittedName>
        <fullName evidence="1">Uncharacterized protein</fullName>
    </submittedName>
</protein>
<keyword evidence="2" id="KW-1185">Reference proteome</keyword>
<dbReference type="AlphaFoldDB" id="A0A0L0BPF1"/>
<dbReference type="EMBL" id="JRES01001567">
    <property type="protein sequence ID" value="KNC21927.1"/>
    <property type="molecule type" value="Genomic_DNA"/>
</dbReference>
<organism evidence="1 2">
    <name type="scientific">Lucilia cuprina</name>
    <name type="common">Green bottle fly</name>
    <name type="synonym">Australian sheep blowfly</name>
    <dbReference type="NCBI Taxonomy" id="7375"/>
    <lineage>
        <taxon>Eukaryota</taxon>
        <taxon>Metazoa</taxon>
        <taxon>Ecdysozoa</taxon>
        <taxon>Arthropoda</taxon>
        <taxon>Hexapoda</taxon>
        <taxon>Insecta</taxon>
        <taxon>Pterygota</taxon>
        <taxon>Neoptera</taxon>
        <taxon>Endopterygota</taxon>
        <taxon>Diptera</taxon>
        <taxon>Brachycera</taxon>
        <taxon>Muscomorpha</taxon>
        <taxon>Oestroidea</taxon>
        <taxon>Calliphoridae</taxon>
        <taxon>Luciliinae</taxon>
        <taxon>Lucilia</taxon>
    </lineage>
</organism>
<proteinExistence type="predicted"/>
<sequence length="164" mass="18738">MVRLQPNVTAKSNSPTTVDYFTASGVTQHHSHHHYFHRRAGEGNDMQAGNKKIITKTTMQKHIHPHQATRGLWRADFRKSSTTADDAAAALQQPNQIIIKFGPKKINKNIYAGKTNMRLFLRLIFPHHQQHSIGRQKKSQWKIFQFKQAEEACASSDPRSTETI</sequence>
<evidence type="ECO:0000313" key="1">
    <source>
        <dbReference type="EMBL" id="KNC21927.1"/>
    </source>
</evidence>
<reference evidence="1 2" key="1">
    <citation type="journal article" date="2015" name="Nat. Commun.">
        <title>Lucilia cuprina genome unlocks parasitic fly biology to underpin future interventions.</title>
        <authorList>
            <person name="Anstead C.A."/>
            <person name="Korhonen P.K."/>
            <person name="Young N.D."/>
            <person name="Hall R.S."/>
            <person name="Jex A.R."/>
            <person name="Murali S.C."/>
            <person name="Hughes D.S."/>
            <person name="Lee S.F."/>
            <person name="Perry T."/>
            <person name="Stroehlein A.J."/>
            <person name="Ansell B.R."/>
            <person name="Breugelmans B."/>
            <person name="Hofmann A."/>
            <person name="Qu J."/>
            <person name="Dugan S."/>
            <person name="Lee S.L."/>
            <person name="Chao H."/>
            <person name="Dinh H."/>
            <person name="Han Y."/>
            <person name="Doddapaneni H.V."/>
            <person name="Worley K.C."/>
            <person name="Muzny D.M."/>
            <person name="Ioannidis P."/>
            <person name="Waterhouse R.M."/>
            <person name="Zdobnov E.M."/>
            <person name="James P.J."/>
            <person name="Bagnall N.H."/>
            <person name="Kotze A.C."/>
            <person name="Gibbs R.A."/>
            <person name="Richards S."/>
            <person name="Batterham P."/>
            <person name="Gasser R.B."/>
        </authorList>
    </citation>
    <scope>NUCLEOTIDE SEQUENCE [LARGE SCALE GENOMIC DNA]</scope>
    <source>
        <strain evidence="1 2">LS</strain>
        <tissue evidence="1">Full body</tissue>
    </source>
</reference>
<name>A0A0L0BPF1_LUCCU</name>
<gene>
    <name evidence="1" type="ORF">FF38_12150</name>
</gene>
<comment type="caution">
    <text evidence="1">The sequence shown here is derived from an EMBL/GenBank/DDBJ whole genome shotgun (WGS) entry which is preliminary data.</text>
</comment>
<evidence type="ECO:0000313" key="2">
    <source>
        <dbReference type="Proteomes" id="UP000037069"/>
    </source>
</evidence>
<accession>A0A0L0BPF1</accession>